<protein>
    <submittedName>
        <fullName evidence="1">Uncharacterized protein</fullName>
    </submittedName>
</protein>
<gene>
    <name evidence="1" type="ORF">CISG_08460</name>
</gene>
<proteinExistence type="predicted"/>
<dbReference type="EMBL" id="DS268183">
    <property type="protein sequence ID" value="KMU80119.1"/>
    <property type="molecule type" value="Genomic_DNA"/>
</dbReference>
<reference evidence="2" key="1">
    <citation type="journal article" date="2010" name="Genome Res.">
        <title>Population genomic sequencing of Coccidioides fungi reveals recent hybridization and transposon control.</title>
        <authorList>
            <person name="Neafsey D.E."/>
            <person name="Barker B.M."/>
            <person name="Sharpton T.J."/>
            <person name="Stajich J.E."/>
            <person name="Park D.J."/>
            <person name="Whiston E."/>
            <person name="Hung C.-Y."/>
            <person name="McMahan C."/>
            <person name="White J."/>
            <person name="Sykes S."/>
            <person name="Heiman D."/>
            <person name="Young S."/>
            <person name="Zeng Q."/>
            <person name="Abouelleil A."/>
            <person name="Aftuck L."/>
            <person name="Bessette D."/>
            <person name="Brown A."/>
            <person name="FitzGerald M."/>
            <person name="Lui A."/>
            <person name="Macdonald J.P."/>
            <person name="Priest M."/>
            <person name="Orbach M.J."/>
            <person name="Galgiani J.N."/>
            <person name="Kirkland T.N."/>
            <person name="Cole G.T."/>
            <person name="Birren B.W."/>
            <person name="Henn M.R."/>
            <person name="Taylor J.W."/>
            <person name="Rounsley S.D."/>
        </authorList>
    </citation>
    <scope>NUCLEOTIDE SEQUENCE [LARGE SCALE GENOMIC DNA]</scope>
    <source>
        <strain evidence="2">RMSCC 3703</strain>
    </source>
</reference>
<accession>A0A0J8R4U2</accession>
<sequence length="51" mass="5877">MKEDGEKEGELCEEVIDYALRPNLLRQPGIVGVQSRCPLVARRPRERQVNQ</sequence>
<evidence type="ECO:0000313" key="2">
    <source>
        <dbReference type="Proteomes" id="UP000054559"/>
    </source>
</evidence>
<organism evidence="1 2">
    <name type="scientific">Coccidioides immitis RMSCC 3703</name>
    <dbReference type="NCBI Taxonomy" id="454286"/>
    <lineage>
        <taxon>Eukaryota</taxon>
        <taxon>Fungi</taxon>
        <taxon>Dikarya</taxon>
        <taxon>Ascomycota</taxon>
        <taxon>Pezizomycotina</taxon>
        <taxon>Eurotiomycetes</taxon>
        <taxon>Eurotiomycetidae</taxon>
        <taxon>Onygenales</taxon>
        <taxon>Onygenaceae</taxon>
        <taxon>Coccidioides</taxon>
    </lineage>
</organism>
<evidence type="ECO:0000313" key="1">
    <source>
        <dbReference type="EMBL" id="KMU80119.1"/>
    </source>
</evidence>
<dbReference type="AlphaFoldDB" id="A0A0J8R4U2"/>
<name>A0A0J8R4U2_COCIT</name>
<dbReference type="Proteomes" id="UP000054559">
    <property type="component" value="Unassembled WGS sequence"/>
</dbReference>